<evidence type="ECO:0000313" key="1">
    <source>
        <dbReference type="EMBL" id="RYU93030.1"/>
    </source>
</evidence>
<dbReference type="OrthoDB" id="9814627at2"/>
<dbReference type="RefSeq" id="WP_130023806.1">
    <property type="nucleotide sequence ID" value="NZ_SEWF01000059.1"/>
</dbReference>
<gene>
    <name evidence="1" type="ORF">EWM59_24075</name>
</gene>
<organism evidence="1 2">
    <name type="scientific">Emticicia agri</name>
    <dbReference type="NCBI Taxonomy" id="2492393"/>
    <lineage>
        <taxon>Bacteria</taxon>
        <taxon>Pseudomonadati</taxon>
        <taxon>Bacteroidota</taxon>
        <taxon>Cytophagia</taxon>
        <taxon>Cytophagales</taxon>
        <taxon>Leadbetterellaceae</taxon>
        <taxon>Emticicia</taxon>
    </lineage>
</organism>
<dbReference type="Proteomes" id="UP000293162">
    <property type="component" value="Unassembled WGS sequence"/>
</dbReference>
<evidence type="ECO:0000313" key="2">
    <source>
        <dbReference type="Proteomes" id="UP000293162"/>
    </source>
</evidence>
<dbReference type="EMBL" id="SEWF01000059">
    <property type="protein sequence ID" value="RYU93030.1"/>
    <property type="molecule type" value="Genomic_DNA"/>
</dbReference>
<accession>A0A4V1ZCL0</accession>
<sequence length="1348" mass="148203">MGSIINYTIPKLSNGASFSLYATCQTDTCISSPALFTGIVQPQLPITQSLSPQENIKVLPPSPTAANFARYGEIPVNYHTGLTNQSIPIYTVKSKDVSLDLSLSYHGSGNKVGDVASWVGLGWSLNAGGVITRTVQGSPDEGFGAPYSIGYYARNYFSPTLYPLVHNGQFSTTKKYGIPRPPDYQSSPTNCNPNGGTPNPFDQNWDDALNGKIDTEPDLFYFNIGGYSGKFMFDTLRVAHFFPEQDVKVSVVYTPDGGNSAEKGTFNQFILTIPNGTKYYFGGTHGVNNFNQGIDAVEKTSSGATYPVTTSWYLTKIESADSQSSIMLAYQSEKSAYFDLTQEKFTSQSGTTFPTSYTLNKFDGVRLSNIYTSENNIQIVFQATTLRQDVGEYVSGEYNPSLSEAKALDRILITNGTNGNPLNGFRQFIFSYNYFYASQGNLDNHWKPSYHSSFFQADTKRLKLLSLQEKSWDGTTQMPPYEFEYNTSIPFPRRLCYSRDHWGYYNGNEFGGTRNNSLLHVFNNDGINGVPSNYVPGMWISNRTTNSNYVGFGALTKITYPTKGYTTFDYGVHQSGSNFIGGLRIAAINNFDNNGAFIAKKQFDYLSSGILFSRPTYFYTAAILGTPPVGANCPPAPTPCFPNPTCPLNFLSSTSLLPLQSTQGNHFGYREVKVLESNGTANTNGYALYTYNMNVHDNNMYPNSYDDFGVLRITNYPPNPLRENYLQGTLALEEIVNQNNKVLKKVSYNYLISSKKIIIPAMRAEIYINPSSNVYPFYNFYGFTTGRSELRSKTTTICDENGNNCAVSTEHYEYGSPNHFQMTRSSQPSSWGDSLITKIKYTADYTVSLGSADAASEGIRNAKNANIITPVEQVNIRKYIDNSQKVIGGSLTYYHGTYYKPFAKYGLELESPLELNSFVHSSVINANPATFQKDPHYPPQADVFYTFDSKGNLSEVYEPQGSTNVRTYLWGYGSGYPIAEIRNANFSTVQSALTPSVVDNLRNSNTLTPAQIQSQLNPVFGISNTLAQIYTYEIPNGVKTITSSNGLLTSYNYDALGRLSYSTNHENEIIDKVGYQYANGCSTPAPTISSTFTANPCSVTLTATACSGTVNWNNGQTGSSITVSTNTVTSYWATCTVSGCTSANSNTLSIPSLPNSWLSSDVGAPPVAGCTKWDGSTLTLRGTGAMGGANDNFHWVYKPMSGDVTLIAKIDDIANVDGMRSGLIFRSSANTNADFVEFIIDGNGKVGKQKRRSGQNNNEVQFVGFAPDGSNVTPLNNTWLKLEKIGNTIRAYVKNTTNILNWQEVVWDDATDNDLGSNFLIGFTSRYNNTSVTNTTTFSNITVNGVAF</sequence>
<name>A0A4V1ZCL0_9BACT</name>
<reference evidence="1 2" key="1">
    <citation type="submission" date="2019-02" db="EMBL/GenBank/DDBJ databases">
        <title>Bacterial novel species Emticicia sp. 17J42-9 isolated from soil.</title>
        <authorList>
            <person name="Jung H.-Y."/>
        </authorList>
    </citation>
    <scope>NUCLEOTIDE SEQUENCE [LARGE SCALE GENOMIC DNA]</scope>
    <source>
        <strain evidence="1 2">17J42-9</strain>
    </source>
</reference>
<protein>
    <submittedName>
        <fullName evidence="1">Uncharacterized protein</fullName>
    </submittedName>
</protein>
<comment type="caution">
    <text evidence="1">The sequence shown here is derived from an EMBL/GenBank/DDBJ whole genome shotgun (WGS) entry which is preliminary data.</text>
</comment>
<proteinExistence type="predicted"/>
<keyword evidence="2" id="KW-1185">Reference proteome</keyword>